<dbReference type="PANTHER" id="PTHR35861">
    <property type="match status" value="1"/>
</dbReference>
<dbReference type="EMBL" id="DTQM01000089">
    <property type="protein sequence ID" value="HGC42491.1"/>
    <property type="molecule type" value="Genomic_DNA"/>
</dbReference>
<sequence>MPIVTQGSLNTTALVVPDLYVQIVPPQTLVLNGVPTDIIGVVGTATWGPVNQPAIIGTMSDYVAAFGPLQPRKYDMGTQVATAIQQGAQNFRCVRVTDGTDTAAVLGLFYTGSNGPLVLTALYSGSFGNQITGSIMPGSQAGTWQITLSLPGFTPEVFNNIGGTGAAFWQNVVNAINLGQSSMRGPSQIVTASLGNTLTIAPTAETFAFSYGTPGSDGASNVTAATLIGQSITPRAGMYALSGQGCSIALLADADNSTQWTTQAAFGLSEGIYMILTGPQGDTISDAVATIQSVGLDSYAAKLMFGDWIWWNDQTNNQIRLVSPQGFTAGRLANLSPEQSSLNKPLYGVIGSQRSGAPGAPLANTYSTADLQALISAGIDVIANPQPGGAYWGVRAGHNTSSNPANDGDNYTRLTNYIAATLAAGMGQFVGEPINAALFSQIRATLLAFLQAMLSQGMLGATGNGTPFQVVCDASNNPASRTALGYVQADVQVQYMAINEKFIVNVDGGQTVTVQHQTLPSGQIS</sequence>
<dbReference type="Gene3D" id="3.40.50.11780">
    <property type="match status" value="1"/>
</dbReference>
<accession>A0A8J4M5A3</accession>
<organism evidence="1">
    <name type="scientific">Acidicaldus sp</name>
    <dbReference type="NCBI Taxonomy" id="1872105"/>
    <lineage>
        <taxon>Bacteria</taxon>
        <taxon>Pseudomonadati</taxon>
        <taxon>Pseudomonadota</taxon>
        <taxon>Alphaproteobacteria</taxon>
        <taxon>Acetobacterales</taxon>
        <taxon>Acetobacteraceae</taxon>
        <taxon>Acidicaldus</taxon>
    </lineage>
</organism>
<gene>
    <name evidence="1" type="ORF">ENY07_04600</name>
</gene>
<name>A0A8J4M5A3_9PROT</name>
<dbReference type="PANTHER" id="PTHR35861:SF2">
    <property type="entry name" value="FELS-2 PROPHAGE PROTEIN"/>
    <property type="match status" value="1"/>
</dbReference>
<dbReference type="InterPro" id="IPR052042">
    <property type="entry name" value="Tail_sheath_structural"/>
</dbReference>
<comment type="caution">
    <text evidence="1">The sequence shown here is derived from an EMBL/GenBank/DDBJ whole genome shotgun (WGS) entry which is preliminary data.</text>
</comment>
<protein>
    <submittedName>
        <fullName evidence="1">Phage tail protein</fullName>
    </submittedName>
</protein>
<proteinExistence type="predicted"/>
<reference evidence="1" key="1">
    <citation type="journal article" date="2020" name="mSystems">
        <title>Genome- and Community-Level Interaction Insights into Carbon Utilization and Element Cycling Functions of Hydrothermarchaeota in Hydrothermal Sediment.</title>
        <authorList>
            <person name="Zhou Z."/>
            <person name="Liu Y."/>
            <person name="Xu W."/>
            <person name="Pan J."/>
            <person name="Luo Z.H."/>
            <person name="Li M."/>
        </authorList>
    </citation>
    <scope>NUCLEOTIDE SEQUENCE</scope>
    <source>
        <strain evidence="1">SpSt-997</strain>
    </source>
</reference>
<dbReference type="AlphaFoldDB" id="A0A8J4M5A3"/>
<evidence type="ECO:0000313" key="1">
    <source>
        <dbReference type="EMBL" id="HGC42491.1"/>
    </source>
</evidence>